<proteinExistence type="predicted"/>
<organism evidence="2 3">
    <name type="scientific">Triangularia verruculosa</name>
    <dbReference type="NCBI Taxonomy" id="2587418"/>
    <lineage>
        <taxon>Eukaryota</taxon>
        <taxon>Fungi</taxon>
        <taxon>Dikarya</taxon>
        <taxon>Ascomycota</taxon>
        <taxon>Pezizomycotina</taxon>
        <taxon>Sordariomycetes</taxon>
        <taxon>Sordariomycetidae</taxon>
        <taxon>Sordariales</taxon>
        <taxon>Podosporaceae</taxon>
        <taxon>Triangularia</taxon>
    </lineage>
</organism>
<dbReference type="AlphaFoldDB" id="A0AAN6XXQ9"/>
<name>A0AAN6XXQ9_9PEZI</name>
<reference evidence="2" key="1">
    <citation type="journal article" date="2023" name="Mol. Phylogenet. Evol.">
        <title>Genome-scale phylogeny and comparative genomics of the fungal order Sordariales.</title>
        <authorList>
            <person name="Hensen N."/>
            <person name="Bonometti L."/>
            <person name="Westerberg I."/>
            <person name="Brannstrom I.O."/>
            <person name="Guillou S."/>
            <person name="Cros-Aarteil S."/>
            <person name="Calhoun S."/>
            <person name="Haridas S."/>
            <person name="Kuo A."/>
            <person name="Mondo S."/>
            <person name="Pangilinan J."/>
            <person name="Riley R."/>
            <person name="LaButti K."/>
            <person name="Andreopoulos B."/>
            <person name="Lipzen A."/>
            <person name="Chen C."/>
            <person name="Yan M."/>
            <person name="Daum C."/>
            <person name="Ng V."/>
            <person name="Clum A."/>
            <person name="Steindorff A."/>
            <person name="Ohm R.A."/>
            <person name="Martin F."/>
            <person name="Silar P."/>
            <person name="Natvig D.O."/>
            <person name="Lalanne C."/>
            <person name="Gautier V."/>
            <person name="Ament-Velasquez S.L."/>
            <person name="Kruys A."/>
            <person name="Hutchinson M.I."/>
            <person name="Powell A.J."/>
            <person name="Barry K."/>
            <person name="Miller A.N."/>
            <person name="Grigoriev I.V."/>
            <person name="Debuchy R."/>
            <person name="Gladieux P."/>
            <person name="Hiltunen Thoren M."/>
            <person name="Johannesson H."/>
        </authorList>
    </citation>
    <scope>NUCLEOTIDE SEQUENCE</scope>
    <source>
        <strain evidence="2">CBS 315.58</strain>
    </source>
</reference>
<sequence length="149" mass="17562">MVASEEAKERERIEQLELEDIERRLFLGLTEWKAQEERLEKEQQVVTQPNKEPSRQVEEHQQPEALNSTETQCQAVFEAEQQIQFQEHQQAALKAQSKRQTAIEARAEKQRQLAKIRQTTVEELRECQAAHDAELKRQQELEDREQESG</sequence>
<dbReference type="Proteomes" id="UP001303160">
    <property type="component" value="Unassembled WGS sequence"/>
</dbReference>
<dbReference type="EMBL" id="MU863875">
    <property type="protein sequence ID" value="KAK4205587.1"/>
    <property type="molecule type" value="Genomic_DNA"/>
</dbReference>
<evidence type="ECO:0000313" key="3">
    <source>
        <dbReference type="Proteomes" id="UP001303160"/>
    </source>
</evidence>
<evidence type="ECO:0000256" key="1">
    <source>
        <dbReference type="SAM" id="MobiDB-lite"/>
    </source>
</evidence>
<feature type="compositionally biased region" description="Basic and acidic residues" evidence="1">
    <location>
        <begin position="52"/>
        <end position="62"/>
    </location>
</feature>
<accession>A0AAN6XXQ9</accession>
<evidence type="ECO:0000313" key="2">
    <source>
        <dbReference type="EMBL" id="KAK4205587.1"/>
    </source>
</evidence>
<keyword evidence="3" id="KW-1185">Reference proteome</keyword>
<gene>
    <name evidence="2" type="ORF">QBC40DRAFT_248750</name>
</gene>
<reference evidence="2" key="2">
    <citation type="submission" date="2023-05" db="EMBL/GenBank/DDBJ databases">
        <authorList>
            <consortium name="Lawrence Berkeley National Laboratory"/>
            <person name="Steindorff A."/>
            <person name="Hensen N."/>
            <person name="Bonometti L."/>
            <person name="Westerberg I."/>
            <person name="Brannstrom I.O."/>
            <person name="Guillou S."/>
            <person name="Cros-Aarteil S."/>
            <person name="Calhoun S."/>
            <person name="Haridas S."/>
            <person name="Kuo A."/>
            <person name="Mondo S."/>
            <person name="Pangilinan J."/>
            <person name="Riley R."/>
            <person name="Labutti K."/>
            <person name="Andreopoulos B."/>
            <person name="Lipzen A."/>
            <person name="Chen C."/>
            <person name="Yanf M."/>
            <person name="Daum C."/>
            <person name="Ng V."/>
            <person name="Clum A."/>
            <person name="Ohm R."/>
            <person name="Martin F."/>
            <person name="Silar P."/>
            <person name="Natvig D."/>
            <person name="Lalanne C."/>
            <person name="Gautier V."/>
            <person name="Ament-Velasquez S.L."/>
            <person name="Kruys A."/>
            <person name="Hutchinson M.I."/>
            <person name="Powell A.J."/>
            <person name="Barry K."/>
            <person name="Miller A.N."/>
            <person name="Grigoriev I.V."/>
            <person name="Debuchy R."/>
            <person name="Gladieux P."/>
            <person name="Thoren M.H."/>
            <person name="Johannesson H."/>
        </authorList>
    </citation>
    <scope>NUCLEOTIDE SEQUENCE</scope>
    <source>
        <strain evidence="2">CBS 315.58</strain>
    </source>
</reference>
<feature type="region of interest" description="Disordered" evidence="1">
    <location>
        <begin position="38"/>
        <end position="72"/>
    </location>
</feature>
<protein>
    <submittedName>
        <fullName evidence="2">Uncharacterized protein</fullName>
    </submittedName>
</protein>
<comment type="caution">
    <text evidence="2">The sequence shown here is derived from an EMBL/GenBank/DDBJ whole genome shotgun (WGS) entry which is preliminary data.</text>
</comment>